<dbReference type="InterPro" id="IPR050639">
    <property type="entry name" value="SSR_resolvase"/>
</dbReference>
<dbReference type="GO" id="GO:0003677">
    <property type="term" value="F:DNA binding"/>
    <property type="evidence" value="ECO:0007669"/>
    <property type="project" value="InterPro"/>
</dbReference>
<dbReference type="GO" id="GO:0000150">
    <property type="term" value="F:DNA strand exchange activity"/>
    <property type="evidence" value="ECO:0007669"/>
    <property type="project" value="InterPro"/>
</dbReference>
<feature type="region of interest" description="Disordered" evidence="1">
    <location>
        <begin position="209"/>
        <end position="230"/>
    </location>
</feature>
<gene>
    <name evidence="4" type="ORF">EOK75_06500</name>
</gene>
<feature type="domain" description="Resolvase/invertase-type recombinase catalytic" evidence="2">
    <location>
        <begin position="6"/>
        <end position="157"/>
    </location>
</feature>
<evidence type="ECO:0000259" key="2">
    <source>
        <dbReference type="PROSITE" id="PS51736"/>
    </source>
</evidence>
<dbReference type="Pfam" id="PF07508">
    <property type="entry name" value="Recombinase"/>
    <property type="match status" value="1"/>
</dbReference>
<dbReference type="InterPro" id="IPR038109">
    <property type="entry name" value="DNA_bind_recomb_sf"/>
</dbReference>
<reference evidence="4 5" key="1">
    <citation type="submission" date="2019-05" db="EMBL/GenBank/DDBJ databases">
        <title>Pseudorhodobacter turbinis sp. nov., isolated from the gut of the Korean turban shell.</title>
        <authorList>
            <person name="Jeong Y.-S."/>
            <person name="Kang W.-R."/>
            <person name="Bae J.-W."/>
        </authorList>
    </citation>
    <scope>NUCLEOTIDE SEQUENCE [LARGE SCALE GENOMIC DNA]</scope>
    <source>
        <strain evidence="4 5">S12M18</strain>
    </source>
</reference>
<dbReference type="SUPFAM" id="SSF53041">
    <property type="entry name" value="Resolvase-like"/>
    <property type="match status" value="1"/>
</dbReference>
<dbReference type="AlphaFoldDB" id="A0A4P8EEH8"/>
<dbReference type="Proteomes" id="UP000298631">
    <property type="component" value="Chromosome"/>
</dbReference>
<feature type="compositionally biased region" description="Polar residues" evidence="1">
    <location>
        <begin position="210"/>
        <end position="230"/>
    </location>
</feature>
<dbReference type="InterPro" id="IPR025827">
    <property type="entry name" value="Zn_ribbon_recom_dom"/>
</dbReference>
<evidence type="ECO:0000313" key="4">
    <source>
        <dbReference type="EMBL" id="QCO55440.1"/>
    </source>
</evidence>
<dbReference type="InterPro" id="IPR006119">
    <property type="entry name" value="Resolv_N"/>
</dbReference>
<accession>A0A4P8EEH8</accession>
<dbReference type="RefSeq" id="WP_137193113.1">
    <property type="nucleotide sequence ID" value="NZ_CP039964.1"/>
</dbReference>
<dbReference type="PROSITE" id="PS51737">
    <property type="entry name" value="RECOMBINASE_DNA_BIND"/>
    <property type="match status" value="1"/>
</dbReference>
<dbReference type="CDD" id="cd00338">
    <property type="entry name" value="Ser_Recombinase"/>
    <property type="match status" value="1"/>
</dbReference>
<evidence type="ECO:0000259" key="3">
    <source>
        <dbReference type="PROSITE" id="PS51737"/>
    </source>
</evidence>
<dbReference type="Pfam" id="PF00239">
    <property type="entry name" value="Resolvase"/>
    <property type="match status" value="1"/>
</dbReference>
<dbReference type="InterPro" id="IPR011109">
    <property type="entry name" value="DNA_bind_recombinase_dom"/>
</dbReference>
<dbReference type="EMBL" id="CP039964">
    <property type="protein sequence ID" value="QCO55440.1"/>
    <property type="molecule type" value="Genomic_DNA"/>
</dbReference>
<proteinExistence type="predicted"/>
<name>A0A4P8EEH8_9RHOB</name>
<dbReference type="OrthoDB" id="7277848at2"/>
<dbReference type="Pfam" id="PF13408">
    <property type="entry name" value="Zn_ribbon_recom"/>
    <property type="match status" value="1"/>
</dbReference>
<evidence type="ECO:0000256" key="1">
    <source>
        <dbReference type="SAM" id="MobiDB-lite"/>
    </source>
</evidence>
<protein>
    <submittedName>
        <fullName evidence="4">Recombinase family protein</fullName>
    </submittedName>
</protein>
<dbReference type="SMART" id="SM00857">
    <property type="entry name" value="Resolvase"/>
    <property type="match status" value="1"/>
</dbReference>
<keyword evidence="5" id="KW-1185">Reference proteome</keyword>
<dbReference type="PANTHER" id="PTHR30461:SF23">
    <property type="entry name" value="DNA RECOMBINASE-RELATED"/>
    <property type="match status" value="1"/>
</dbReference>
<feature type="domain" description="Recombinase" evidence="3">
    <location>
        <begin position="153"/>
        <end position="301"/>
    </location>
</feature>
<dbReference type="Gene3D" id="3.90.1750.20">
    <property type="entry name" value="Putative Large Serine Recombinase, Chain B, Domain 2"/>
    <property type="match status" value="1"/>
</dbReference>
<sequence length="571" mass="63153">MTDKPRVAIYARYSSDMQNPKSVDDQFSECRKHAERNGYEVVKEYADAKMSGALRDRPGFQALLDAVHARSFDIVLFEHVDRLGRDLERASNFYKAATFADIELHQLGKGKLGLLDIGIMSTMAQIFLEDLALKTRRGLRGKFERGQSAGGKSYGYALRIGQDGLVQKGHVDIDDNEAAIVRRIFTEYASGVSPLKIAAQLNADGIPSPAANTKRATSGHWKQNTINGNPTRGTGILNNELYVGRRVWNRLRYSKHPDTGERVSRLNAVEDWEIQDAPDLRIIDQDLWDAVKAVQAGHRKVRSAKPATDKKGLSVGQSFRRRKYLLSGLMSCGQCGGNLTVAGSGKARRYYCANAKEKGASVCTGMRGLKEHDAATSILSGLKFGLMQDEAYADFREKFLARKKAEDEENGKVLKLHDRNIHQMETKIANIVRSVEDGDGLASFKQRLKELEADLQATRAKREAIKPEPVTLPADLPALYRAHIDDLAATLSNEAVTGRASDELHQMIDTVVVNWNAEAKHHELELRGKLLEMLNKAKPAGEAGLGKVESSLKLVAGGRNRRNLPALRCGI</sequence>
<dbReference type="Gene3D" id="3.40.50.1390">
    <property type="entry name" value="Resolvase, N-terminal catalytic domain"/>
    <property type="match status" value="1"/>
</dbReference>
<dbReference type="KEGG" id="pseb:EOK75_06500"/>
<dbReference type="InterPro" id="IPR036162">
    <property type="entry name" value="Resolvase-like_N_sf"/>
</dbReference>
<evidence type="ECO:0000313" key="5">
    <source>
        <dbReference type="Proteomes" id="UP000298631"/>
    </source>
</evidence>
<dbReference type="PROSITE" id="PS51736">
    <property type="entry name" value="RECOMBINASES_3"/>
    <property type="match status" value="1"/>
</dbReference>
<organism evidence="4 5">
    <name type="scientific">Pseudorhodobacter turbinis</name>
    <dbReference type="NCBI Taxonomy" id="2500533"/>
    <lineage>
        <taxon>Bacteria</taxon>
        <taxon>Pseudomonadati</taxon>
        <taxon>Pseudomonadota</taxon>
        <taxon>Alphaproteobacteria</taxon>
        <taxon>Rhodobacterales</taxon>
        <taxon>Paracoccaceae</taxon>
        <taxon>Pseudorhodobacter</taxon>
    </lineage>
</organism>
<dbReference type="PANTHER" id="PTHR30461">
    <property type="entry name" value="DNA-INVERTASE FROM LAMBDOID PROPHAGE"/>
    <property type="match status" value="1"/>
</dbReference>